<feature type="transmembrane region" description="Helical" evidence="1">
    <location>
        <begin position="6"/>
        <end position="26"/>
    </location>
</feature>
<keyword evidence="3" id="KW-1185">Reference proteome</keyword>
<dbReference type="RefSeq" id="WP_090748593.1">
    <property type="nucleotide sequence ID" value="NZ_CZQA01000008.1"/>
</dbReference>
<dbReference type="AlphaFoldDB" id="A0A0S4LEH9"/>
<sequence length="62" mass="6815">MGLSFINWIGFVMLVLALILNELFLGMNAWYELHLGAIIMGIVYLVVGASLSLWPNASDTTT</sequence>
<keyword evidence="1" id="KW-1133">Transmembrane helix</keyword>
<evidence type="ECO:0000313" key="3">
    <source>
        <dbReference type="Proteomes" id="UP000199032"/>
    </source>
</evidence>
<name>A0A0S4LEH9_9BACT</name>
<accession>A0A0S4LEH9</accession>
<feature type="transmembrane region" description="Helical" evidence="1">
    <location>
        <begin position="33"/>
        <end position="54"/>
    </location>
</feature>
<evidence type="ECO:0000256" key="1">
    <source>
        <dbReference type="SAM" id="Phobius"/>
    </source>
</evidence>
<reference evidence="2 3" key="1">
    <citation type="submission" date="2015-10" db="EMBL/GenBank/DDBJ databases">
        <authorList>
            <person name="Gilbert D.G."/>
        </authorList>
    </citation>
    <scope>NUCLEOTIDE SEQUENCE [LARGE SCALE GENOMIC DNA]</scope>
    <source>
        <strain evidence="2">COMA1</strain>
    </source>
</reference>
<dbReference type="OrthoDB" id="9809096at2"/>
<dbReference type="Proteomes" id="UP000199032">
    <property type="component" value="Unassembled WGS sequence"/>
</dbReference>
<protein>
    <submittedName>
        <fullName evidence="2">Uncharacterized protein</fullName>
    </submittedName>
</protein>
<keyword evidence="1" id="KW-0472">Membrane</keyword>
<dbReference type="EMBL" id="CZQA01000008">
    <property type="protein sequence ID" value="CUS36007.1"/>
    <property type="molecule type" value="Genomic_DNA"/>
</dbReference>
<keyword evidence="1" id="KW-0812">Transmembrane</keyword>
<proteinExistence type="predicted"/>
<organism evidence="2 3">
    <name type="scientific">Candidatus Nitrospira nitrosa</name>
    <dbReference type="NCBI Taxonomy" id="1742972"/>
    <lineage>
        <taxon>Bacteria</taxon>
        <taxon>Pseudomonadati</taxon>
        <taxon>Nitrospirota</taxon>
        <taxon>Nitrospiria</taxon>
        <taxon>Nitrospirales</taxon>
        <taxon>Nitrospiraceae</taxon>
        <taxon>Nitrospira</taxon>
    </lineage>
</organism>
<gene>
    <name evidence="2" type="ORF">COMA1_20591</name>
</gene>
<evidence type="ECO:0000313" key="2">
    <source>
        <dbReference type="EMBL" id="CUS36007.1"/>
    </source>
</evidence>